<dbReference type="Proteomes" id="UP001233172">
    <property type="component" value="Unassembled WGS sequence"/>
</dbReference>
<evidence type="ECO:0000313" key="1">
    <source>
        <dbReference type="EMBL" id="KAK0053949.1"/>
    </source>
</evidence>
<proteinExistence type="predicted"/>
<reference evidence="1" key="2">
    <citation type="submission" date="2023-04" db="EMBL/GenBank/DDBJ databases">
        <authorList>
            <person name="Bu L."/>
            <person name="Lu L."/>
            <person name="Laidemitt M.R."/>
            <person name="Zhang S.M."/>
            <person name="Mutuku M."/>
            <person name="Mkoji G."/>
            <person name="Steinauer M."/>
            <person name="Loker E.S."/>
        </authorList>
    </citation>
    <scope>NUCLEOTIDE SEQUENCE</scope>
    <source>
        <strain evidence="1">KasaAsao</strain>
        <tissue evidence="1">Whole Snail</tissue>
    </source>
</reference>
<dbReference type="EMBL" id="JASAOG010000082">
    <property type="protein sequence ID" value="KAK0053949.1"/>
    <property type="molecule type" value="Genomic_DNA"/>
</dbReference>
<comment type="caution">
    <text evidence="1">The sequence shown here is derived from an EMBL/GenBank/DDBJ whole genome shotgun (WGS) entry which is preliminary data.</text>
</comment>
<sequence length="86" mass="9673">MTAIAVFAEKPNSEGRCEGELLFTYSLTTDQPAYCFRSLFTRRYNNRNGARRVQIGSTCVDGLNYATSGLVLTFIKLEVLVGQIWE</sequence>
<name>A0AAD8BHN1_BIOPF</name>
<evidence type="ECO:0000313" key="2">
    <source>
        <dbReference type="Proteomes" id="UP001233172"/>
    </source>
</evidence>
<dbReference type="AlphaFoldDB" id="A0AAD8BHN1"/>
<organism evidence="1 2">
    <name type="scientific">Biomphalaria pfeifferi</name>
    <name type="common">Bloodfluke planorb</name>
    <name type="synonym">Freshwater snail</name>
    <dbReference type="NCBI Taxonomy" id="112525"/>
    <lineage>
        <taxon>Eukaryota</taxon>
        <taxon>Metazoa</taxon>
        <taxon>Spiralia</taxon>
        <taxon>Lophotrochozoa</taxon>
        <taxon>Mollusca</taxon>
        <taxon>Gastropoda</taxon>
        <taxon>Heterobranchia</taxon>
        <taxon>Euthyneura</taxon>
        <taxon>Panpulmonata</taxon>
        <taxon>Hygrophila</taxon>
        <taxon>Lymnaeoidea</taxon>
        <taxon>Planorbidae</taxon>
        <taxon>Biomphalaria</taxon>
    </lineage>
</organism>
<accession>A0AAD8BHN1</accession>
<reference evidence="1" key="1">
    <citation type="journal article" date="2023" name="PLoS Negl. Trop. Dis.">
        <title>A genome sequence for Biomphalaria pfeifferi, the major vector snail for the human-infecting parasite Schistosoma mansoni.</title>
        <authorList>
            <person name="Bu L."/>
            <person name="Lu L."/>
            <person name="Laidemitt M.R."/>
            <person name="Zhang S.M."/>
            <person name="Mutuku M."/>
            <person name="Mkoji G."/>
            <person name="Steinauer M."/>
            <person name="Loker E.S."/>
        </authorList>
    </citation>
    <scope>NUCLEOTIDE SEQUENCE</scope>
    <source>
        <strain evidence="1">KasaAsao</strain>
    </source>
</reference>
<gene>
    <name evidence="1" type="ORF">Bpfe_016693</name>
</gene>
<keyword evidence="2" id="KW-1185">Reference proteome</keyword>
<protein>
    <submittedName>
        <fullName evidence="1">Uncharacterized protein</fullName>
    </submittedName>
</protein>